<reference evidence="1 2" key="1">
    <citation type="submission" date="2022-01" db="EMBL/GenBank/DDBJ databases">
        <title>Desulfofustis limnae sp. nov., a novel mesophilic sulfate-reducing bacterium isolated from marsh soil.</title>
        <authorList>
            <person name="Watanabe M."/>
            <person name="Takahashi A."/>
            <person name="Kojima H."/>
            <person name="Fukui M."/>
        </authorList>
    </citation>
    <scope>NUCLEOTIDE SEQUENCE [LARGE SCALE GENOMIC DNA]</scope>
    <source>
        <strain evidence="1 2">PPLL</strain>
    </source>
</reference>
<dbReference type="Gene3D" id="3.30.420.130">
    <property type="entry name" value="Dinitrogenase iron-molybdenum cofactor biosynthesis domain"/>
    <property type="match status" value="1"/>
</dbReference>
<keyword evidence="2" id="KW-1185">Reference proteome</keyword>
<dbReference type="SUPFAM" id="SSF53146">
    <property type="entry name" value="Nitrogenase accessory factor-like"/>
    <property type="match status" value="1"/>
</dbReference>
<organism evidence="1 2">
    <name type="scientific">Desulfofustis limnaeus</name>
    <dbReference type="NCBI Taxonomy" id="2740163"/>
    <lineage>
        <taxon>Bacteria</taxon>
        <taxon>Pseudomonadati</taxon>
        <taxon>Thermodesulfobacteriota</taxon>
        <taxon>Desulfobulbia</taxon>
        <taxon>Desulfobulbales</taxon>
        <taxon>Desulfocapsaceae</taxon>
        <taxon>Desulfofustis</taxon>
    </lineage>
</organism>
<accession>A0ABM7W7X1</accession>
<dbReference type="Proteomes" id="UP000830055">
    <property type="component" value="Chromosome"/>
</dbReference>
<protein>
    <recommendedName>
        <fullName evidence="3">Dinitrogenase iron-molybdenum cofactor biosynthesis domain-containing protein</fullName>
    </recommendedName>
</protein>
<dbReference type="InterPro" id="IPR036105">
    <property type="entry name" value="DiNase_FeMo-co_biosyn_sf"/>
</dbReference>
<evidence type="ECO:0008006" key="3">
    <source>
        <dbReference type="Google" id="ProtNLM"/>
    </source>
</evidence>
<evidence type="ECO:0000313" key="2">
    <source>
        <dbReference type="Proteomes" id="UP000830055"/>
    </source>
</evidence>
<evidence type="ECO:0000313" key="1">
    <source>
        <dbReference type="EMBL" id="BDD86967.1"/>
    </source>
</evidence>
<name>A0ABM7W7X1_9BACT</name>
<sequence length="120" mass="13351">MIMRKLLIPLQGDFIAPRFDLATEILIVRFEDGEILGEPRTIIMERPSDEGLCQMIVEENITDLVCGGIEELHYNFLAWKKVAIHDAVIGSWQDAVKKVLSGNLESGTILPSSVNSVLTL</sequence>
<dbReference type="EMBL" id="AP025516">
    <property type="protein sequence ID" value="BDD86967.1"/>
    <property type="molecule type" value="Genomic_DNA"/>
</dbReference>
<proteinExistence type="predicted"/>
<gene>
    <name evidence="1" type="ORF">DPPLL_13320</name>
</gene>